<comment type="caution">
    <text evidence="4">The sequence shown here is derived from an EMBL/GenBank/DDBJ whole genome shotgun (WGS) entry which is preliminary data.</text>
</comment>
<feature type="compositionally biased region" description="Low complexity" evidence="3">
    <location>
        <begin position="150"/>
        <end position="162"/>
    </location>
</feature>
<keyword evidence="2" id="KW-0963">Cytoplasm</keyword>
<dbReference type="RefSeq" id="WP_205257200.1">
    <property type="nucleotide sequence ID" value="NZ_BAAAPV010000001.1"/>
</dbReference>
<dbReference type="GO" id="GO:0042256">
    <property type="term" value="P:cytosolic ribosome assembly"/>
    <property type="evidence" value="ECO:0007669"/>
    <property type="project" value="UniProtKB-UniRule"/>
</dbReference>
<accession>A0A939C3J0</accession>
<comment type="subcellular location">
    <subcellularLocation>
        <location evidence="2">Cytoplasm</location>
    </subcellularLocation>
</comment>
<sequence>MTATERALTLAQTAAQAAADKLAKDILIIDVSDRLAITDCFVVVTGTNERQVSSIVDAVEEKMREAGEKPVRREGERDGRWVLLDFLDVVVHVQHSEERVFYALDRLWKDCPSIPFVDADAPAVEQSAAPAVTPVANEGADSPAADLSAGAVTGDDLTVDGGLDAEGLDAQGVRADGVRDDTGATGEGDDPTDDTLDVADEAGDLAAGGPEGAGSGR</sequence>
<dbReference type="GO" id="GO:0090071">
    <property type="term" value="P:negative regulation of ribosome biogenesis"/>
    <property type="evidence" value="ECO:0007669"/>
    <property type="project" value="UniProtKB-UniRule"/>
</dbReference>
<dbReference type="EMBL" id="JAERWL010000009">
    <property type="protein sequence ID" value="MBM9477106.1"/>
    <property type="molecule type" value="Genomic_DNA"/>
</dbReference>
<comment type="similarity">
    <text evidence="1 2">Belongs to the Iojap/RsfS family.</text>
</comment>
<dbReference type="NCBIfam" id="TIGR00090">
    <property type="entry name" value="rsfS_iojap_ybeB"/>
    <property type="match status" value="1"/>
</dbReference>
<dbReference type="GO" id="GO:0017148">
    <property type="term" value="P:negative regulation of translation"/>
    <property type="evidence" value="ECO:0007669"/>
    <property type="project" value="UniProtKB-UniRule"/>
</dbReference>
<dbReference type="InterPro" id="IPR004394">
    <property type="entry name" value="Iojap/RsfS/C7orf30"/>
</dbReference>
<dbReference type="Pfam" id="PF02410">
    <property type="entry name" value="RsfS"/>
    <property type="match status" value="1"/>
</dbReference>
<keyword evidence="2" id="KW-0810">Translation regulation</keyword>
<organism evidence="4 5">
    <name type="scientific">Nakamurella flavida</name>
    <dbReference type="NCBI Taxonomy" id="363630"/>
    <lineage>
        <taxon>Bacteria</taxon>
        <taxon>Bacillati</taxon>
        <taxon>Actinomycetota</taxon>
        <taxon>Actinomycetes</taxon>
        <taxon>Nakamurellales</taxon>
        <taxon>Nakamurellaceae</taxon>
        <taxon>Nakamurella</taxon>
    </lineage>
</organism>
<dbReference type="FunFam" id="3.30.460.10:FF:000008">
    <property type="entry name" value="Ribosomal silencing factor RsfS"/>
    <property type="match status" value="1"/>
</dbReference>
<dbReference type="PANTHER" id="PTHR21043:SF0">
    <property type="entry name" value="MITOCHONDRIAL ASSEMBLY OF RIBOSOMAL LARGE SUBUNIT PROTEIN 1"/>
    <property type="match status" value="1"/>
</dbReference>
<feature type="compositionally biased region" description="Acidic residues" evidence="3">
    <location>
        <begin position="187"/>
        <end position="203"/>
    </location>
</feature>
<evidence type="ECO:0000256" key="1">
    <source>
        <dbReference type="ARBA" id="ARBA00010574"/>
    </source>
</evidence>
<reference evidence="4" key="1">
    <citation type="submission" date="2021-01" db="EMBL/GenBank/DDBJ databases">
        <title>KCTC 19127 draft genome.</title>
        <authorList>
            <person name="An D."/>
        </authorList>
    </citation>
    <scope>NUCLEOTIDE SEQUENCE</scope>
    <source>
        <strain evidence="4">KCTC 19127</strain>
    </source>
</reference>
<name>A0A939C3J0_9ACTN</name>
<dbReference type="InterPro" id="IPR043519">
    <property type="entry name" value="NT_sf"/>
</dbReference>
<gene>
    <name evidence="2 4" type="primary">rsfS</name>
    <name evidence="4" type="ORF">JL107_11665</name>
</gene>
<comment type="function">
    <text evidence="2">Functions as a ribosomal silencing factor. Interacts with ribosomal protein uL14 (rplN), blocking formation of intersubunit bridge B8. Prevents association of the 30S and 50S ribosomal subunits and the formation of functional ribosomes, thus repressing translation.</text>
</comment>
<keyword evidence="5" id="KW-1185">Reference proteome</keyword>
<dbReference type="AlphaFoldDB" id="A0A939C3J0"/>
<keyword evidence="2" id="KW-0678">Repressor</keyword>
<feature type="region of interest" description="Disordered" evidence="3">
    <location>
        <begin position="129"/>
        <end position="217"/>
    </location>
</feature>
<dbReference type="GO" id="GO:0005737">
    <property type="term" value="C:cytoplasm"/>
    <property type="evidence" value="ECO:0007669"/>
    <property type="project" value="UniProtKB-SubCell"/>
</dbReference>
<comment type="subunit">
    <text evidence="2">Interacts with ribosomal protein uL14 (rplN).</text>
</comment>
<dbReference type="Gene3D" id="3.30.460.10">
    <property type="entry name" value="Beta Polymerase, domain 2"/>
    <property type="match status" value="1"/>
</dbReference>
<proteinExistence type="inferred from homology"/>
<dbReference type="GO" id="GO:0043023">
    <property type="term" value="F:ribosomal large subunit binding"/>
    <property type="evidence" value="ECO:0007669"/>
    <property type="project" value="TreeGrafter"/>
</dbReference>
<protein>
    <recommendedName>
        <fullName evidence="2">Ribosomal silencing factor RsfS</fullName>
    </recommendedName>
</protein>
<dbReference type="HAMAP" id="MF_01477">
    <property type="entry name" value="Iojap_RsfS"/>
    <property type="match status" value="1"/>
</dbReference>
<evidence type="ECO:0000256" key="3">
    <source>
        <dbReference type="SAM" id="MobiDB-lite"/>
    </source>
</evidence>
<evidence type="ECO:0000256" key="2">
    <source>
        <dbReference type="HAMAP-Rule" id="MF_01477"/>
    </source>
</evidence>
<dbReference type="PANTHER" id="PTHR21043">
    <property type="entry name" value="IOJAP SUPERFAMILY ORTHOLOG"/>
    <property type="match status" value="1"/>
</dbReference>
<evidence type="ECO:0000313" key="5">
    <source>
        <dbReference type="Proteomes" id="UP000663801"/>
    </source>
</evidence>
<dbReference type="Proteomes" id="UP000663801">
    <property type="component" value="Unassembled WGS sequence"/>
</dbReference>
<dbReference type="SUPFAM" id="SSF81301">
    <property type="entry name" value="Nucleotidyltransferase"/>
    <property type="match status" value="1"/>
</dbReference>
<evidence type="ECO:0000313" key="4">
    <source>
        <dbReference type="EMBL" id="MBM9477106.1"/>
    </source>
</evidence>